<reference evidence="2 3" key="1">
    <citation type="submission" date="2018-01" db="EMBL/GenBank/DDBJ databases">
        <title>Arthrobacter sp. nov., from glaciers in China.</title>
        <authorList>
            <person name="Liu Q."/>
            <person name="Xin Y.-H."/>
        </authorList>
    </citation>
    <scope>NUCLEOTIDE SEQUENCE [LARGE SCALE GENOMIC DNA]</scope>
    <source>
        <strain evidence="2 3">HLT2-12-2</strain>
    </source>
</reference>
<sequence length="527" mass="57229">MDSNGHAPNVPHRGDRWGLSREELLTRLSEVIVFASQQIPRLGDYEEYLPDFGEGSRVRFTDKILIESALLVLVGQRVARNEPELAAAVERLGTVLGQQVRSPRNKFLIMRYPEMCASVGIGHAILTHAGSVDTDFDAVFRSALHSGQAAGVERLPYRWMEFSWLNQLVDPAYVPDWQQQVQGATIASPTHPIFMSGDDAYAITHALMFLGDFGLRAVEEIDRGFLSKQLQAIIAWQLADENLDVAGEGLLGHAILDLEPTLAVTLGIESLLDTWDDLGFLPCPSFRADEFAGLAGTARRAYAFEHTYHTTFVAGLVCGVLLLEPLPAESYGWANSGRKPLHPGLALPTARELRDAAERAYVFCRRAGDVGDLVPIRGASMPASPTERLQHFFDGLGRPRRQLLSNTVKRHPMDGASQALLSDAILLLAAHEYRLDVLAQELAVASQDGSNVSETALAAASYLLHQQNADGAVGGWASGATSQGNTTLIVSYLAAEAFDLLADRTDGPELNTLEGANEGWDIAARGV</sequence>
<dbReference type="Pfam" id="PF21836">
    <property type="entry name" value="DUF6895"/>
    <property type="match status" value="1"/>
</dbReference>
<dbReference type="EMBL" id="PPXC01000007">
    <property type="protein sequence ID" value="POH73349.1"/>
    <property type="molecule type" value="Genomic_DNA"/>
</dbReference>
<comment type="caution">
    <text evidence="2">The sequence shown here is derived from an EMBL/GenBank/DDBJ whole genome shotgun (WGS) entry which is preliminary data.</text>
</comment>
<accession>A0A2S3ZW83</accession>
<evidence type="ECO:0000313" key="2">
    <source>
        <dbReference type="EMBL" id="POH73349.1"/>
    </source>
</evidence>
<keyword evidence="3" id="KW-1185">Reference proteome</keyword>
<evidence type="ECO:0000259" key="1">
    <source>
        <dbReference type="Pfam" id="PF21836"/>
    </source>
</evidence>
<name>A0A2S3ZW83_ARTGL</name>
<dbReference type="Proteomes" id="UP000237061">
    <property type="component" value="Unassembled WGS sequence"/>
</dbReference>
<protein>
    <recommendedName>
        <fullName evidence="1">DUF6895 domain-containing protein</fullName>
    </recommendedName>
</protein>
<evidence type="ECO:0000313" key="3">
    <source>
        <dbReference type="Proteomes" id="UP000237061"/>
    </source>
</evidence>
<dbReference type="InterPro" id="IPR054190">
    <property type="entry name" value="DUF6895"/>
</dbReference>
<proteinExistence type="predicted"/>
<dbReference type="AlphaFoldDB" id="A0A2S3ZW83"/>
<feature type="domain" description="DUF6895" evidence="1">
    <location>
        <begin position="54"/>
        <end position="318"/>
    </location>
</feature>
<organism evidence="2 3">
    <name type="scientific">Arthrobacter glacialis</name>
    <dbReference type="NCBI Taxonomy" id="1664"/>
    <lineage>
        <taxon>Bacteria</taxon>
        <taxon>Bacillati</taxon>
        <taxon>Actinomycetota</taxon>
        <taxon>Actinomycetes</taxon>
        <taxon>Micrococcales</taxon>
        <taxon>Micrococcaceae</taxon>
        <taxon>Arthrobacter</taxon>
    </lineage>
</organism>
<dbReference type="RefSeq" id="WP_103465698.1">
    <property type="nucleotide sequence ID" value="NZ_PPXC01000007.1"/>
</dbReference>
<gene>
    <name evidence="2" type="ORF">CVS27_10550</name>
</gene>